<dbReference type="InterPro" id="IPR003607">
    <property type="entry name" value="HD/PDEase_dom"/>
</dbReference>
<dbReference type="InterPro" id="IPR006674">
    <property type="entry name" value="HD_domain"/>
</dbReference>
<name>A0A9X3LJU4_9CORY</name>
<dbReference type="RefSeq" id="WP_269944233.1">
    <property type="nucleotide sequence ID" value="NZ_JAKMUT010000002.1"/>
</dbReference>
<keyword evidence="3" id="KW-1185">Reference proteome</keyword>
<sequence>MTDATTRAAVGAQLLDVATSPRLLSAINVAAYAHRNHTRKGTDIPYVSHIFGVMHLASTVTDDEDVLIAALFHDILEDVPEEYSEAQMREDFGDRVVGLVLGVTKDDSITDWQERSDAYLAHLSGADEGSVIVSVADKLHNLLSILADYAEIGDELWGRFNSGKEKQQWWYGAVSEVAAKRIPDNPLVAVLEEKVAELRAL</sequence>
<dbReference type="PANTHER" id="PTHR46246">
    <property type="entry name" value="GUANOSINE-3',5'-BIS(DIPHOSPHATE) 3'-PYROPHOSPHOHYDROLASE MESH1"/>
    <property type="match status" value="1"/>
</dbReference>
<evidence type="ECO:0000313" key="3">
    <source>
        <dbReference type="Proteomes" id="UP001146469"/>
    </source>
</evidence>
<feature type="domain" description="HD" evidence="1">
    <location>
        <begin position="46"/>
        <end position="142"/>
    </location>
</feature>
<dbReference type="SUPFAM" id="SSF109604">
    <property type="entry name" value="HD-domain/PDEase-like"/>
    <property type="match status" value="1"/>
</dbReference>
<dbReference type="EMBL" id="JAKMUT010000002">
    <property type="protein sequence ID" value="MCZ9289301.1"/>
    <property type="molecule type" value="Genomic_DNA"/>
</dbReference>
<comment type="caution">
    <text evidence="2">The sequence shown here is derived from an EMBL/GenBank/DDBJ whole genome shotgun (WGS) entry which is preliminary data.</text>
</comment>
<dbReference type="InterPro" id="IPR052194">
    <property type="entry name" value="MESH1"/>
</dbReference>
<evidence type="ECO:0000313" key="2">
    <source>
        <dbReference type="EMBL" id="MCZ9289301.1"/>
    </source>
</evidence>
<accession>A0A9X3LJU4</accession>
<dbReference type="Gene3D" id="1.10.3210.10">
    <property type="entry name" value="Hypothetical protein af1432"/>
    <property type="match status" value="1"/>
</dbReference>
<protein>
    <submittedName>
        <fullName evidence="2">HD domain-containing protein</fullName>
    </submittedName>
</protein>
<gene>
    <name evidence="2" type="ORF">L8V00_03635</name>
</gene>
<organism evidence="2 3">
    <name type="scientific">Corynebacterium evansiae</name>
    <dbReference type="NCBI Taxonomy" id="2913499"/>
    <lineage>
        <taxon>Bacteria</taxon>
        <taxon>Bacillati</taxon>
        <taxon>Actinomycetota</taxon>
        <taxon>Actinomycetes</taxon>
        <taxon>Mycobacteriales</taxon>
        <taxon>Corynebacteriaceae</taxon>
        <taxon>Corynebacterium</taxon>
    </lineage>
</organism>
<dbReference type="PANTHER" id="PTHR46246:SF1">
    <property type="entry name" value="GUANOSINE-3',5'-BIS(DIPHOSPHATE) 3'-PYROPHOSPHOHYDROLASE MESH1"/>
    <property type="match status" value="1"/>
</dbReference>
<evidence type="ECO:0000259" key="1">
    <source>
        <dbReference type="PROSITE" id="PS51831"/>
    </source>
</evidence>
<proteinExistence type="predicted"/>
<dbReference type="SMART" id="SM00471">
    <property type="entry name" value="HDc"/>
    <property type="match status" value="1"/>
</dbReference>
<dbReference type="PROSITE" id="PS51831">
    <property type="entry name" value="HD"/>
    <property type="match status" value="1"/>
</dbReference>
<dbReference type="GO" id="GO:0008893">
    <property type="term" value="F:guanosine-3',5'-bis(diphosphate) 3'-diphosphatase activity"/>
    <property type="evidence" value="ECO:0007669"/>
    <property type="project" value="TreeGrafter"/>
</dbReference>
<dbReference type="CDD" id="cd00077">
    <property type="entry name" value="HDc"/>
    <property type="match status" value="1"/>
</dbReference>
<dbReference type="Proteomes" id="UP001146469">
    <property type="component" value="Unassembled WGS sequence"/>
</dbReference>
<dbReference type="Pfam" id="PF13328">
    <property type="entry name" value="HD_4"/>
    <property type="match status" value="1"/>
</dbReference>
<dbReference type="AlphaFoldDB" id="A0A9X3LJU4"/>
<reference evidence="2" key="1">
    <citation type="submission" date="2022-02" db="EMBL/GenBank/DDBJ databases">
        <title>Corynebacterium sp. from urogenital microbiome.</title>
        <authorList>
            <person name="Cappelli E.A."/>
            <person name="Ribeiro T.G."/>
            <person name="Peixe L."/>
        </authorList>
    </citation>
    <scope>NUCLEOTIDE SEQUENCE</scope>
    <source>
        <strain evidence="2">C8Ua_174</strain>
    </source>
</reference>